<evidence type="ECO:0000256" key="1">
    <source>
        <dbReference type="SAM" id="MobiDB-lite"/>
    </source>
</evidence>
<dbReference type="PIRSF" id="PIRSF037263">
    <property type="entry name" value="DUF951_bac"/>
    <property type="match status" value="1"/>
</dbReference>
<sequence length="77" mass="8610">MSDEVHVDDVVRLRKPHPCGSTDWVVIRIGADIGLRCLGCGRRVLLPRPTFRKRLKAVVRRHESSPPQAPSTDAATR</sequence>
<evidence type="ECO:0000313" key="2">
    <source>
        <dbReference type="EMBL" id="HEX70491.1"/>
    </source>
</evidence>
<gene>
    <name evidence="2" type="ORF">ENP13_04520</name>
</gene>
<comment type="caution">
    <text evidence="2">The sequence shown here is derived from an EMBL/GenBank/DDBJ whole genome shotgun (WGS) entry which is preliminary data.</text>
</comment>
<dbReference type="PANTHER" id="PTHR38455:SF1">
    <property type="entry name" value="DUF951 DOMAIN-CONTAINING PROTEIN"/>
    <property type="match status" value="1"/>
</dbReference>
<dbReference type="AlphaFoldDB" id="A0A7C2WAL9"/>
<proteinExistence type="predicted"/>
<dbReference type="Pfam" id="PF06107">
    <property type="entry name" value="DUF951"/>
    <property type="match status" value="1"/>
</dbReference>
<dbReference type="EMBL" id="DSID01000354">
    <property type="protein sequence ID" value="HEX70491.1"/>
    <property type="molecule type" value="Genomic_DNA"/>
</dbReference>
<dbReference type="InterPro" id="IPR009296">
    <property type="entry name" value="DUF951"/>
</dbReference>
<reference evidence="2" key="1">
    <citation type="journal article" date="2020" name="mSystems">
        <title>Genome- and Community-Level Interaction Insights into Carbon Utilization and Element Cycling Functions of Hydrothermarchaeota in Hydrothermal Sediment.</title>
        <authorList>
            <person name="Zhou Z."/>
            <person name="Liu Y."/>
            <person name="Xu W."/>
            <person name="Pan J."/>
            <person name="Luo Z.H."/>
            <person name="Li M."/>
        </authorList>
    </citation>
    <scope>NUCLEOTIDE SEQUENCE [LARGE SCALE GENOMIC DNA]</scope>
    <source>
        <strain evidence="2">SpSt-192</strain>
    </source>
</reference>
<dbReference type="PANTHER" id="PTHR38455">
    <property type="entry name" value="HYPOTHETICAL CYTOSOLIC PROTEIN"/>
    <property type="match status" value="1"/>
</dbReference>
<organism evidence="2">
    <name type="scientific">Thermorudis sp</name>
    <dbReference type="NCBI Taxonomy" id="1969470"/>
    <lineage>
        <taxon>Bacteria</taxon>
        <taxon>Pseudomonadati</taxon>
        <taxon>Thermomicrobiota</taxon>
        <taxon>Thermomicrobia</taxon>
        <taxon>Thermomicrobia incertae sedis</taxon>
        <taxon>Thermorudis</taxon>
    </lineage>
</organism>
<feature type="region of interest" description="Disordered" evidence="1">
    <location>
        <begin position="57"/>
        <end position="77"/>
    </location>
</feature>
<name>A0A7C2WAL9_9BACT</name>
<accession>A0A7C2WAL9</accession>
<protein>
    <submittedName>
        <fullName evidence="2">DUF951 domain-containing protein</fullName>
    </submittedName>
</protein>